<organism evidence="2 3">
    <name type="scientific">Nocardiopsis sinuspersici</name>
    <dbReference type="NCBI Taxonomy" id="501010"/>
    <lineage>
        <taxon>Bacteria</taxon>
        <taxon>Bacillati</taxon>
        <taxon>Actinomycetota</taxon>
        <taxon>Actinomycetes</taxon>
        <taxon>Streptosporangiales</taxon>
        <taxon>Nocardiopsidaceae</taxon>
        <taxon>Nocardiopsis</taxon>
    </lineage>
</organism>
<protein>
    <recommendedName>
        <fullName evidence="1">DUF4240 domain-containing protein</fullName>
    </recommendedName>
</protein>
<evidence type="ECO:0000259" key="1">
    <source>
        <dbReference type="Pfam" id="PF14024"/>
    </source>
</evidence>
<evidence type="ECO:0000313" key="2">
    <source>
        <dbReference type="EMBL" id="NYH51096.1"/>
    </source>
</evidence>
<dbReference type="EMBL" id="JACCHL010000001">
    <property type="protein sequence ID" value="NYH51096.1"/>
    <property type="molecule type" value="Genomic_DNA"/>
</dbReference>
<proteinExistence type="predicted"/>
<gene>
    <name evidence="2" type="ORF">HNR06_000685</name>
</gene>
<dbReference type="RefSeq" id="WP_179809130.1">
    <property type="nucleotide sequence ID" value="NZ_JACCHL010000001.1"/>
</dbReference>
<dbReference type="Pfam" id="PF14024">
    <property type="entry name" value="DUF4240"/>
    <property type="match status" value="1"/>
</dbReference>
<name>A0A7Y9X8E9_9ACTN</name>
<comment type="caution">
    <text evidence="2">The sequence shown here is derived from an EMBL/GenBank/DDBJ whole genome shotgun (WGS) entry which is preliminary data.</text>
</comment>
<sequence>MGTDEFWSFIEAARVDATEERPFDVALVDLLVRRSKQDILEYEERFGELHGAIERWDVWAAAYLIGSGCSDDGFMDFRAGLIAQGREWYERAAAVPDSLAEHPQVVTAAADAQDQALFCETVNYAAACAYGRITGNDDDFHEAWDRCGEAGAALERDAADMEESFDFDDPQEMHRRLPRLSALYLPEGDDKPSS</sequence>
<dbReference type="Proteomes" id="UP000584931">
    <property type="component" value="Unassembled WGS sequence"/>
</dbReference>
<dbReference type="InterPro" id="IPR025334">
    <property type="entry name" value="DUF4240"/>
</dbReference>
<evidence type="ECO:0000313" key="3">
    <source>
        <dbReference type="Proteomes" id="UP000584931"/>
    </source>
</evidence>
<accession>A0A7Y9X8E9</accession>
<reference evidence="2 3" key="1">
    <citation type="submission" date="2020-07" db="EMBL/GenBank/DDBJ databases">
        <title>Sequencing the genomes of 1000 actinobacteria strains.</title>
        <authorList>
            <person name="Klenk H.-P."/>
        </authorList>
    </citation>
    <scope>NUCLEOTIDE SEQUENCE [LARGE SCALE GENOMIC DNA]</scope>
    <source>
        <strain evidence="2 3">DSM 45278</strain>
    </source>
</reference>
<feature type="domain" description="DUF4240" evidence="1">
    <location>
        <begin position="1"/>
        <end position="131"/>
    </location>
</feature>
<dbReference type="AlphaFoldDB" id="A0A7Y9X8E9"/>